<dbReference type="InterPro" id="IPR024197">
    <property type="entry name" value="TPP-like"/>
</dbReference>
<dbReference type="InterPro" id="IPR023214">
    <property type="entry name" value="HAD_sf"/>
</dbReference>
<dbReference type="OrthoDB" id="1666512at2"/>
<evidence type="ECO:0000313" key="2">
    <source>
        <dbReference type="Proteomes" id="UP000182054"/>
    </source>
</evidence>
<protein>
    <recommendedName>
        <fullName evidence="3">Hydroxymethylpyrimidine pyrophosphatase</fullName>
    </recommendedName>
</protein>
<evidence type="ECO:0008006" key="3">
    <source>
        <dbReference type="Google" id="ProtNLM"/>
    </source>
</evidence>
<dbReference type="Gene3D" id="3.40.50.1000">
    <property type="entry name" value="HAD superfamily/HAD-like"/>
    <property type="match status" value="2"/>
</dbReference>
<dbReference type="GeneID" id="85485864"/>
<dbReference type="EMBL" id="FOJN01000006">
    <property type="protein sequence ID" value="SFA50898.1"/>
    <property type="molecule type" value="Genomic_DNA"/>
</dbReference>
<proteinExistence type="predicted"/>
<evidence type="ECO:0000313" key="1">
    <source>
        <dbReference type="EMBL" id="SFA50898.1"/>
    </source>
</evidence>
<sequence length="277" mass="29617">MNALVATDLDRTLIYSAGALAEGSDPDSPTVCVEHLDGQPLSYMTVRAADLLRELTGMAVVLPTTTRTVEQFRRIDLPGAPWRYAVTSNGGAILANGEPDRAWRAGVDRAVRDSAASLADIGAELDRLGTPEWILKRRTADDLFCYLVVDLATLPSSFVSDWGHWCAERGWNVSQQGRKIYAMPDAVCKSRAVAEVRTRLIADGTLPDTAPILAAGDGALDAEMLRAADAAVRPRHGELHALGWECPGLSVTAASGGSAAEEILQWFAHRIPTAAAT</sequence>
<dbReference type="RefSeq" id="WP_068363498.1">
    <property type="nucleotide sequence ID" value="NZ_FOJN01000006.1"/>
</dbReference>
<dbReference type="AlphaFoldDB" id="A0A1I0TGH4"/>
<gene>
    <name evidence="1" type="ORF">SAMN05444374_106145</name>
</gene>
<accession>A0A1I0TGH4</accession>
<reference evidence="1 2" key="1">
    <citation type="submission" date="2016-10" db="EMBL/GenBank/DDBJ databases">
        <authorList>
            <person name="de Groot N.N."/>
        </authorList>
    </citation>
    <scope>NUCLEOTIDE SEQUENCE [LARGE SCALE GENOMIC DNA]</scope>
    <source>
        <strain evidence="1 2">DSM 44908</strain>
    </source>
</reference>
<dbReference type="Gene3D" id="3.30.980.20">
    <property type="entry name" value="Putative mannosyl-3-phosphoglycerate phosphatase, domain 2"/>
    <property type="match status" value="1"/>
</dbReference>
<dbReference type="SUPFAM" id="SSF56784">
    <property type="entry name" value="HAD-like"/>
    <property type="match status" value="1"/>
</dbReference>
<name>A0A1I0TGH4_9NOCA</name>
<dbReference type="PIRSF" id="PIRSF030802">
    <property type="entry name" value="UCP030802"/>
    <property type="match status" value="1"/>
</dbReference>
<dbReference type="Proteomes" id="UP000182054">
    <property type="component" value="Unassembled WGS sequence"/>
</dbReference>
<dbReference type="InterPro" id="IPR036412">
    <property type="entry name" value="HAD-like_sf"/>
</dbReference>
<organism evidence="1 2">
    <name type="scientific">Rhodococcoides kroppenstedtii</name>
    <dbReference type="NCBI Taxonomy" id="293050"/>
    <lineage>
        <taxon>Bacteria</taxon>
        <taxon>Bacillati</taxon>
        <taxon>Actinomycetota</taxon>
        <taxon>Actinomycetes</taxon>
        <taxon>Mycobacteriales</taxon>
        <taxon>Nocardiaceae</taxon>
        <taxon>Rhodococcoides</taxon>
    </lineage>
</organism>